<gene>
    <name evidence="1" type="ORF">TPSB3V08_LOCUS13357</name>
</gene>
<evidence type="ECO:0000313" key="1">
    <source>
        <dbReference type="EMBL" id="CAD7419942.1"/>
    </source>
</evidence>
<accession>A0A7R9DS83</accession>
<name>A0A7R9DS83_TIMPO</name>
<proteinExistence type="predicted"/>
<organism evidence="1">
    <name type="scientific">Timema poppense</name>
    <name type="common">Walking stick</name>
    <dbReference type="NCBI Taxonomy" id="170557"/>
    <lineage>
        <taxon>Eukaryota</taxon>
        <taxon>Metazoa</taxon>
        <taxon>Ecdysozoa</taxon>
        <taxon>Arthropoda</taxon>
        <taxon>Hexapoda</taxon>
        <taxon>Insecta</taxon>
        <taxon>Pterygota</taxon>
        <taxon>Neoptera</taxon>
        <taxon>Polyneoptera</taxon>
        <taxon>Phasmatodea</taxon>
        <taxon>Timematodea</taxon>
        <taxon>Timematoidea</taxon>
        <taxon>Timematidae</taxon>
        <taxon>Timema</taxon>
    </lineage>
</organism>
<dbReference type="EMBL" id="OD025077">
    <property type="protein sequence ID" value="CAD7419942.1"/>
    <property type="molecule type" value="Genomic_DNA"/>
</dbReference>
<dbReference type="AlphaFoldDB" id="A0A7R9DS83"/>
<sequence>MKLALSVPCLTLSMANKCINGEMRVYTFTVVQSSSSLVQPDTSTLNYATETDITHSYSSPMASLVLIDSSQLSSDSQYLAAYGQCEAVRVARLARHASQVSFDGHMLPVSHETITHNARQ</sequence>
<reference evidence="1" key="1">
    <citation type="submission" date="2020-11" db="EMBL/GenBank/DDBJ databases">
        <authorList>
            <person name="Tran Van P."/>
        </authorList>
    </citation>
    <scope>NUCLEOTIDE SEQUENCE</scope>
</reference>
<protein>
    <submittedName>
        <fullName evidence="1">Uncharacterized protein</fullName>
    </submittedName>
</protein>